<name>A0A8J2S4K1_9CRUS</name>
<evidence type="ECO:0000313" key="2">
    <source>
        <dbReference type="Proteomes" id="UP000789390"/>
    </source>
</evidence>
<accession>A0A8J2S4K1</accession>
<reference evidence="1" key="1">
    <citation type="submission" date="2021-11" db="EMBL/GenBank/DDBJ databases">
        <authorList>
            <person name="Schell T."/>
        </authorList>
    </citation>
    <scope>NUCLEOTIDE SEQUENCE</scope>
    <source>
        <strain evidence="1">M5</strain>
    </source>
</reference>
<keyword evidence="2" id="KW-1185">Reference proteome</keyword>
<dbReference type="EMBL" id="CAKKLH010000340">
    <property type="protein sequence ID" value="CAH0113453.1"/>
    <property type="molecule type" value="Genomic_DNA"/>
</dbReference>
<dbReference type="Proteomes" id="UP000789390">
    <property type="component" value="Unassembled WGS sequence"/>
</dbReference>
<gene>
    <name evidence="1" type="ORF">DGAL_LOCUS17349</name>
</gene>
<organism evidence="1 2">
    <name type="scientific">Daphnia galeata</name>
    <dbReference type="NCBI Taxonomy" id="27404"/>
    <lineage>
        <taxon>Eukaryota</taxon>
        <taxon>Metazoa</taxon>
        <taxon>Ecdysozoa</taxon>
        <taxon>Arthropoda</taxon>
        <taxon>Crustacea</taxon>
        <taxon>Branchiopoda</taxon>
        <taxon>Diplostraca</taxon>
        <taxon>Cladocera</taxon>
        <taxon>Anomopoda</taxon>
        <taxon>Daphniidae</taxon>
        <taxon>Daphnia</taxon>
    </lineage>
</organism>
<dbReference type="AlphaFoldDB" id="A0A8J2S4K1"/>
<sequence>MNPRRGFTDDNLVLIHGEYYRTSDTANEKRRPILMLAWYTEFADILLGNASLGLTAESYQQLKQKGATDIVRKIAQFLQISGISVFGRPMQSAFDNRKNCGSLVSALRDLKEKRNHGIHKKIRHSHYLEEILVLMIDFCQLLQNFGMANYQSNMFADECRRQLQNLRNFKYLY</sequence>
<proteinExistence type="predicted"/>
<comment type="caution">
    <text evidence="1">The sequence shown here is derived from an EMBL/GenBank/DDBJ whole genome shotgun (WGS) entry which is preliminary data.</text>
</comment>
<evidence type="ECO:0000313" key="1">
    <source>
        <dbReference type="EMBL" id="CAH0113453.1"/>
    </source>
</evidence>
<protein>
    <submittedName>
        <fullName evidence="1">Uncharacterized protein</fullName>
    </submittedName>
</protein>
<dbReference type="OrthoDB" id="6373954at2759"/>